<dbReference type="Proteomes" id="UP000243876">
    <property type="component" value="Unassembled WGS sequence"/>
</dbReference>
<dbReference type="GO" id="GO:0005634">
    <property type="term" value="C:nucleus"/>
    <property type="evidence" value="ECO:0007669"/>
    <property type="project" value="UniProtKB-ARBA"/>
</dbReference>
<evidence type="ECO:0000313" key="8">
    <source>
        <dbReference type="EMBL" id="CEQ39373.1"/>
    </source>
</evidence>
<dbReference type="InterPro" id="IPR043129">
    <property type="entry name" value="ATPase_NBD"/>
</dbReference>
<dbReference type="Gene3D" id="3.90.640.10">
    <property type="entry name" value="Actin, Chain A, domain 4"/>
    <property type="match status" value="1"/>
</dbReference>
<evidence type="ECO:0000256" key="2">
    <source>
        <dbReference type="ARBA" id="ARBA00005665"/>
    </source>
</evidence>
<dbReference type="EMBL" id="CENE01000003">
    <property type="protein sequence ID" value="CEQ39373.1"/>
    <property type="molecule type" value="Genomic_DNA"/>
</dbReference>
<proteinExistence type="inferred from homology"/>
<dbReference type="SUPFAM" id="SSF53067">
    <property type="entry name" value="Actin-like ATPase domain"/>
    <property type="match status" value="2"/>
</dbReference>
<sequence length="485" mass="53274">MQLSKPALILDNGGHSIKATFASPSTPSSSADLPPFVSASLSPSLLSLLADHLSARPGSRVSVYRNAIIRSKTEKKTYVADEWDACKDFGGLSFRVPMERGILNNWEIEKTVWDRVFGHKGRGLKVNPHNTPLVVTEPVLNLPNVQEHYDQIVFEEYEFDSYLRVPGKQQLSQHRSLTFRLKQSAPGPALLPFGLDARGGPNELAPECALIVDAGFSFTHVVPVLRGAIISSGVRRRVSHPLEIDVGGKLLTNYLKELVSYRHWYMMDQTSTMEHAKEEACYVTTQWNEDWEAANANNNHIVRTYVLPDFTPTSTNKLGYVRTGLTPPPPSPPPVDPAAPYKAQAPPQDEEQLLYLCNERFTVPEVLFNPSTIDLNQAGLAETIAVSIASLPAELQGMFWNNIVCVGGSVGFEGFGARLPTTATVRSMSAALSSQQGQAFTLPPLAESFVSRQEYQEGGSNACRRKFGRFYWAGSKALEAELAAG</sequence>
<gene>
    <name evidence="8" type="primary">SPOSA6832_00899</name>
</gene>
<accession>A0A0D6EHW3</accession>
<evidence type="ECO:0000256" key="4">
    <source>
        <dbReference type="ARBA" id="ARBA00022490"/>
    </source>
</evidence>
<name>A0A0D6EHW3_SPOSA</name>
<evidence type="ECO:0000313" key="9">
    <source>
        <dbReference type="Proteomes" id="UP000243876"/>
    </source>
</evidence>
<organism evidence="8 9">
    <name type="scientific">Sporidiobolus salmonicolor</name>
    <name type="common">Yeast-like fungus</name>
    <name type="synonym">Sporobolomyces salmonicolor</name>
    <dbReference type="NCBI Taxonomy" id="5005"/>
    <lineage>
        <taxon>Eukaryota</taxon>
        <taxon>Fungi</taxon>
        <taxon>Dikarya</taxon>
        <taxon>Basidiomycota</taxon>
        <taxon>Pucciniomycotina</taxon>
        <taxon>Microbotryomycetes</taxon>
        <taxon>Sporidiobolales</taxon>
        <taxon>Sporidiobolaceae</taxon>
        <taxon>Sporobolomyces</taxon>
    </lineage>
</organism>
<feature type="non-terminal residue" evidence="8">
    <location>
        <position position="1"/>
    </location>
</feature>
<comment type="subunit">
    <text evidence="6">Component of the SWR1 chromatin remodeling complex.</text>
</comment>
<dbReference type="Gene3D" id="3.30.420.40">
    <property type="match status" value="2"/>
</dbReference>
<dbReference type="Gene3D" id="2.30.36.70">
    <property type="entry name" value="Actin, Chain A, domain 2"/>
    <property type="match status" value="1"/>
</dbReference>
<dbReference type="PANTHER" id="PTHR11937">
    <property type="entry name" value="ACTIN"/>
    <property type="match status" value="1"/>
</dbReference>
<reference evidence="9" key="1">
    <citation type="submission" date="2015-02" db="EMBL/GenBank/DDBJ databases">
        <authorList>
            <person name="Gon?alves P."/>
        </authorList>
    </citation>
    <scope>NUCLEOTIDE SEQUENCE [LARGE SCALE GENOMIC DNA]</scope>
</reference>
<dbReference type="OrthoDB" id="6220758at2759"/>
<dbReference type="InterPro" id="IPR004000">
    <property type="entry name" value="Actin"/>
</dbReference>
<evidence type="ECO:0000256" key="1">
    <source>
        <dbReference type="ARBA" id="ARBA00004496"/>
    </source>
</evidence>
<keyword evidence="4" id="KW-0963">Cytoplasm</keyword>
<comment type="similarity">
    <text evidence="2">Belongs to the actin family. ARP6 subfamily.</text>
</comment>
<comment type="function">
    <text evidence="5">Component of the SWR1 complex which mediates the ATP-dependent exchange of histone H2A for the H2A variant HZT1 leading to transcriptional regulation of selected genes by chromatin remodeling. Involved in chromosome stability.</text>
</comment>
<dbReference type="FunFam" id="3.90.640.10:FF:000014">
    <property type="entry name" value="Putative actin-related protein 6"/>
    <property type="match status" value="1"/>
</dbReference>
<dbReference type="GO" id="GO:0005737">
    <property type="term" value="C:cytoplasm"/>
    <property type="evidence" value="ECO:0007669"/>
    <property type="project" value="UniProtKB-SubCell"/>
</dbReference>
<keyword evidence="9" id="KW-1185">Reference proteome</keyword>
<evidence type="ECO:0000256" key="3">
    <source>
        <dbReference type="ARBA" id="ARBA00018633"/>
    </source>
</evidence>
<dbReference type="CDD" id="cd10210">
    <property type="entry name" value="ASKHA_NBD_Arp6"/>
    <property type="match status" value="1"/>
</dbReference>
<protein>
    <recommendedName>
        <fullName evidence="3">Actin-like protein ARP6</fullName>
    </recommendedName>
    <alternativeName>
        <fullName evidence="7">Actin-like protein arp6</fullName>
    </alternativeName>
</protein>
<comment type="subcellular location">
    <subcellularLocation>
        <location evidence="1">Cytoplasm</location>
    </subcellularLocation>
</comment>
<dbReference type="SMART" id="SM00268">
    <property type="entry name" value="ACTIN"/>
    <property type="match status" value="1"/>
</dbReference>
<dbReference type="AlphaFoldDB" id="A0A0D6EHW3"/>
<evidence type="ECO:0000256" key="6">
    <source>
        <dbReference type="ARBA" id="ARBA00063309"/>
    </source>
</evidence>
<dbReference type="Pfam" id="PF00022">
    <property type="entry name" value="Actin"/>
    <property type="match status" value="1"/>
</dbReference>
<evidence type="ECO:0000256" key="7">
    <source>
        <dbReference type="ARBA" id="ARBA00073820"/>
    </source>
</evidence>
<evidence type="ECO:0000256" key="5">
    <source>
        <dbReference type="ARBA" id="ARBA00025222"/>
    </source>
</evidence>